<dbReference type="EMBL" id="DS989866">
    <property type="protein sequence ID" value="EDX72157.1"/>
    <property type="molecule type" value="Genomic_DNA"/>
</dbReference>
<dbReference type="AlphaFoldDB" id="B4W0W6"/>
<accession>B4W0W6</accession>
<gene>
    <name evidence="1" type="ORF">MC7420_8249</name>
</gene>
<dbReference type="STRING" id="118168.MC7420_8249"/>
<sequence length="45" mass="4928">MTANFFPPESLGTQLIIASVTDFLLGLNFELLIPNSPYPFSSINP</sequence>
<keyword evidence="2" id="KW-1185">Reference proteome</keyword>
<evidence type="ECO:0000313" key="2">
    <source>
        <dbReference type="Proteomes" id="UP000003835"/>
    </source>
</evidence>
<name>B4W0W6_9CYAN</name>
<organism evidence="1 2">
    <name type="scientific">Coleofasciculus chthonoplastes PCC 7420</name>
    <dbReference type="NCBI Taxonomy" id="118168"/>
    <lineage>
        <taxon>Bacteria</taxon>
        <taxon>Bacillati</taxon>
        <taxon>Cyanobacteriota</taxon>
        <taxon>Cyanophyceae</taxon>
        <taxon>Coleofasciculales</taxon>
        <taxon>Coleofasciculaceae</taxon>
        <taxon>Coleofasciculus</taxon>
    </lineage>
</organism>
<dbReference type="Proteomes" id="UP000003835">
    <property type="component" value="Unassembled WGS sequence"/>
</dbReference>
<protein>
    <submittedName>
        <fullName evidence="1">Uncharacterized protein</fullName>
    </submittedName>
</protein>
<reference evidence="1 2" key="1">
    <citation type="submission" date="2008-07" db="EMBL/GenBank/DDBJ databases">
        <authorList>
            <person name="Tandeau de Marsac N."/>
            <person name="Ferriera S."/>
            <person name="Johnson J."/>
            <person name="Kravitz S."/>
            <person name="Beeson K."/>
            <person name="Sutton G."/>
            <person name="Rogers Y.-H."/>
            <person name="Friedman R."/>
            <person name="Frazier M."/>
            <person name="Venter J.C."/>
        </authorList>
    </citation>
    <scope>NUCLEOTIDE SEQUENCE [LARGE SCALE GENOMIC DNA]</scope>
    <source>
        <strain evidence="1 2">PCC 7420</strain>
    </source>
</reference>
<proteinExistence type="predicted"/>
<dbReference type="HOGENOM" id="CLU_3198444_0_0_3"/>
<evidence type="ECO:0000313" key="1">
    <source>
        <dbReference type="EMBL" id="EDX72157.1"/>
    </source>
</evidence>